<dbReference type="GO" id="GO:0016757">
    <property type="term" value="F:glycosyltransferase activity"/>
    <property type="evidence" value="ECO:0007669"/>
    <property type="project" value="UniProtKB-KW"/>
</dbReference>
<keyword evidence="2" id="KW-0808">Transferase</keyword>
<evidence type="ECO:0000313" key="5">
    <source>
        <dbReference type="Proteomes" id="UP000051160"/>
    </source>
</evidence>
<dbReference type="InterPro" id="IPR050748">
    <property type="entry name" value="Glycosyltrans_8_dom-fam"/>
</dbReference>
<dbReference type="STRING" id="1423776.FD04_GL001586"/>
<evidence type="ECO:0000256" key="2">
    <source>
        <dbReference type="ARBA" id="ARBA00022679"/>
    </source>
</evidence>
<dbReference type="PANTHER" id="PTHR13778">
    <property type="entry name" value="GLYCOSYLTRANSFERASE 8 DOMAIN-CONTAINING PROTEIN"/>
    <property type="match status" value="1"/>
</dbReference>
<keyword evidence="5" id="KW-1185">Reference proteome</keyword>
<dbReference type="InterPro" id="IPR002495">
    <property type="entry name" value="Glyco_trans_8"/>
</dbReference>
<organism evidence="4 5">
    <name type="scientific">Secundilactobacillus odoratitofui DSM 19909 = JCM 15043</name>
    <dbReference type="NCBI Taxonomy" id="1423776"/>
    <lineage>
        <taxon>Bacteria</taxon>
        <taxon>Bacillati</taxon>
        <taxon>Bacillota</taxon>
        <taxon>Bacilli</taxon>
        <taxon>Lactobacillales</taxon>
        <taxon>Lactobacillaceae</taxon>
        <taxon>Secundilactobacillus</taxon>
    </lineage>
</organism>
<dbReference type="AlphaFoldDB" id="A0A0R1LX39"/>
<dbReference type="OrthoDB" id="5672604at2"/>
<dbReference type="Pfam" id="PF01501">
    <property type="entry name" value="Glyco_transf_8"/>
    <property type="match status" value="1"/>
</dbReference>
<evidence type="ECO:0000256" key="3">
    <source>
        <dbReference type="ARBA" id="ARBA00022723"/>
    </source>
</evidence>
<proteinExistence type="predicted"/>
<keyword evidence="3" id="KW-0479">Metal-binding</keyword>
<dbReference type="PATRIC" id="fig|1423776.4.peg.1605"/>
<sequence>MATIDILVTVDEKYVPPLKTMLKSLSQVQKQVNVWLIYRQLSKQTLQQLQRYTERLKFQFRAIQANADIFQGAPITTQYPVETYYRLLSGQILPAELHRVLYLDPDTLIRHSIEGLWQTAIENRCFAAVAHQNDQDSRQRLQLQQPYYNTGVLLINLDCLRQTVQLSEIAAFIKSHPNLPLVDQDVLNGLYGQSVVQLNDRLWNFDVPSYEDYLKDGVSRDWIEANTKILHYQRQPKPWEDSYDGPLANIYQRVMRA</sequence>
<evidence type="ECO:0000256" key="1">
    <source>
        <dbReference type="ARBA" id="ARBA00022676"/>
    </source>
</evidence>
<dbReference type="RefSeq" id="WP_054700137.1">
    <property type="nucleotide sequence ID" value="NZ_AZEE01000029.1"/>
</dbReference>
<dbReference type="Proteomes" id="UP000051160">
    <property type="component" value="Unassembled WGS sequence"/>
</dbReference>
<dbReference type="Gene3D" id="3.90.550.10">
    <property type="entry name" value="Spore Coat Polysaccharide Biosynthesis Protein SpsA, Chain A"/>
    <property type="match status" value="1"/>
</dbReference>
<comment type="caution">
    <text evidence="4">The sequence shown here is derived from an EMBL/GenBank/DDBJ whole genome shotgun (WGS) entry which is preliminary data.</text>
</comment>
<dbReference type="SUPFAM" id="SSF53448">
    <property type="entry name" value="Nucleotide-diphospho-sugar transferases"/>
    <property type="match status" value="1"/>
</dbReference>
<dbReference type="GO" id="GO:0046872">
    <property type="term" value="F:metal ion binding"/>
    <property type="evidence" value="ECO:0007669"/>
    <property type="project" value="UniProtKB-KW"/>
</dbReference>
<dbReference type="InterPro" id="IPR029044">
    <property type="entry name" value="Nucleotide-diphossugar_trans"/>
</dbReference>
<accession>A0A0R1LX39</accession>
<keyword evidence="1" id="KW-0328">Glycosyltransferase</keyword>
<name>A0A0R1LX39_9LACO</name>
<dbReference type="EMBL" id="AZEE01000029">
    <property type="protein sequence ID" value="KRK97553.1"/>
    <property type="molecule type" value="Genomic_DNA"/>
</dbReference>
<protein>
    <submittedName>
        <fullName evidence="4">Uncharacterized protein</fullName>
    </submittedName>
</protein>
<gene>
    <name evidence="4" type="ORF">FD04_GL001586</name>
</gene>
<reference evidence="4 5" key="1">
    <citation type="journal article" date="2015" name="Genome Announc.">
        <title>Expanding the biotechnology potential of lactobacilli through comparative genomics of 213 strains and associated genera.</title>
        <authorList>
            <person name="Sun Z."/>
            <person name="Harris H.M."/>
            <person name="McCann A."/>
            <person name="Guo C."/>
            <person name="Argimon S."/>
            <person name="Zhang W."/>
            <person name="Yang X."/>
            <person name="Jeffery I.B."/>
            <person name="Cooney J.C."/>
            <person name="Kagawa T.F."/>
            <person name="Liu W."/>
            <person name="Song Y."/>
            <person name="Salvetti E."/>
            <person name="Wrobel A."/>
            <person name="Rasinkangas P."/>
            <person name="Parkhill J."/>
            <person name="Rea M.C."/>
            <person name="O'Sullivan O."/>
            <person name="Ritari J."/>
            <person name="Douillard F.P."/>
            <person name="Paul Ross R."/>
            <person name="Yang R."/>
            <person name="Briner A.E."/>
            <person name="Felis G.E."/>
            <person name="de Vos W.M."/>
            <person name="Barrangou R."/>
            <person name="Klaenhammer T.R."/>
            <person name="Caufield P.W."/>
            <person name="Cui Y."/>
            <person name="Zhang H."/>
            <person name="O'Toole P.W."/>
        </authorList>
    </citation>
    <scope>NUCLEOTIDE SEQUENCE [LARGE SCALE GENOMIC DNA]</scope>
    <source>
        <strain evidence="4 5">DSM 19909</strain>
    </source>
</reference>
<dbReference type="CDD" id="cd04194">
    <property type="entry name" value="GT8_A4GalT_like"/>
    <property type="match status" value="1"/>
</dbReference>
<dbReference type="PANTHER" id="PTHR13778:SF47">
    <property type="entry name" value="LIPOPOLYSACCHARIDE 1,3-GALACTOSYLTRANSFERASE"/>
    <property type="match status" value="1"/>
</dbReference>
<evidence type="ECO:0000313" key="4">
    <source>
        <dbReference type="EMBL" id="KRK97553.1"/>
    </source>
</evidence>